<keyword evidence="3" id="KW-1003">Cell membrane</keyword>
<feature type="transmembrane region" description="Helical" evidence="7">
    <location>
        <begin position="378"/>
        <end position="400"/>
    </location>
</feature>
<accession>A0ABX7G8U7</accession>
<keyword evidence="2" id="KW-0813">Transport</keyword>
<feature type="transmembrane region" description="Helical" evidence="7">
    <location>
        <begin position="437"/>
        <end position="457"/>
    </location>
</feature>
<keyword evidence="4 7" id="KW-0812">Transmembrane</keyword>
<evidence type="ECO:0000256" key="5">
    <source>
        <dbReference type="ARBA" id="ARBA00022989"/>
    </source>
</evidence>
<evidence type="ECO:0000256" key="1">
    <source>
        <dbReference type="ARBA" id="ARBA00004651"/>
    </source>
</evidence>
<name>A0ABX7G8U7_9PSED</name>
<feature type="transmembrane region" description="Helical" evidence="7">
    <location>
        <begin position="469"/>
        <end position="491"/>
    </location>
</feature>
<feature type="transmembrane region" description="Helical" evidence="7">
    <location>
        <begin position="119"/>
        <end position="136"/>
    </location>
</feature>
<feature type="transmembrane region" description="Helical" evidence="7">
    <location>
        <begin position="21"/>
        <end position="39"/>
    </location>
</feature>
<evidence type="ECO:0000256" key="3">
    <source>
        <dbReference type="ARBA" id="ARBA00022475"/>
    </source>
</evidence>
<feature type="transmembrane region" description="Helical" evidence="7">
    <location>
        <begin position="142"/>
        <end position="165"/>
    </location>
</feature>
<keyword evidence="5 7" id="KW-1133">Transmembrane helix</keyword>
<evidence type="ECO:0000256" key="7">
    <source>
        <dbReference type="SAM" id="Phobius"/>
    </source>
</evidence>
<evidence type="ECO:0000313" key="8">
    <source>
        <dbReference type="EMBL" id="QRK81718.1"/>
    </source>
</evidence>
<evidence type="ECO:0000256" key="4">
    <source>
        <dbReference type="ARBA" id="ARBA00022692"/>
    </source>
</evidence>
<sequence>MQALFNYFKAVIHPGQAVLLFALRTIAAGLLTLYLAFVFDLDQPKWSIMAVVIVSQPLAGMALARSFGQVIGTTLGAAVAVLIMAIFPQAPLPFITTLALWLALCTAGGTLLRYTSSQAFVLSGYTAVVVALLAIPDPDGTFLLAVTRVTETLLAVACVCVVSLLTARPQAVATGYFAKVDQVIKLAASHAAAVLRTEESEADFQRRQQQLLGEISALEGLRRHLYFDAPRLRSANNLVLLLGNQLMLLTSRLTALRHQRELLTERWEGDLPLEVQRLRSEELALLDELAEQGRSLSSERRHDFVTLQQQFEGLAYQAEQLTETMSATLRSLAWALRWEQARLLQQLNQILELSDAIQEGREASVLFRGQVSPLHLDFTLASMNAIRAFTALLVAGLIWIETAWDGARGGMILVGILCSLMATFPRPLMAAQSYARGLGLALVVSALYQFMLVPAISDFEPLALLLAPLLYVIAIGLANPATTGIAMGLGLSSFLMIGPQNVGTGQNTAIQWFEFAGAYVSAAMLALLVYAWIFPFRPALRLRRLYNEAREQVYALSKTPATDAEQFAFESRMVDRLTSMLGLLPAANSRAMQQLYEVSLACVALGVAMQQLRQQARNNALLSEAFNQHLASALRKAGRFVAGRENVQLAPLLTTLRALGDELDDLYVASHEHLWSVFRMRVALLIIVSFLQRHGEFIERSIPEGEPALAH</sequence>
<dbReference type="PANTHER" id="PTHR30509">
    <property type="entry name" value="P-HYDROXYBENZOIC ACID EFFLUX PUMP SUBUNIT-RELATED"/>
    <property type="match status" value="1"/>
</dbReference>
<gene>
    <name evidence="8" type="ORF">JN757_14055</name>
</gene>
<feature type="transmembrane region" description="Helical" evidence="7">
    <location>
        <begin position="94"/>
        <end position="112"/>
    </location>
</feature>
<dbReference type="Proteomes" id="UP000663686">
    <property type="component" value="Chromosome"/>
</dbReference>
<proteinExistence type="predicted"/>
<protein>
    <submittedName>
        <fullName evidence="8">FUSC family protein</fullName>
    </submittedName>
</protein>
<evidence type="ECO:0000313" key="9">
    <source>
        <dbReference type="Proteomes" id="UP000663686"/>
    </source>
</evidence>
<keyword evidence="9" id="KW-1185">Reference proteome</keyword>
<reference evidence="8 9" key="1">
    <citation type="submission" date="2021-03" db="EMBL/GenBank/DDBJ databases">
        <title>P. granadensis CT364 genome publication.</title>
        <authorList>
            <person name="Stach J."/>
            <person name="Montero-Calasanz Md.C."/>
        </authorList>
    </citation>
    <scope>NUCLEOTIDE SEQUENCE [LARGE SCALE GENOMIC DNA]</scope>
    <source>
        <strain evidence="8 9">CT364</strain>
    </source>
</reference>
<keyword evidence="6 7" id="KW-0472">Membrane</keyword>
<dbReference type="Pfam" id="PF04632">
    <property type="entry name" value="FUSC"/>
    <property type="match status" value="1"/>
</dbReference>
<organism evidence="8 9">
    <name type="scientific">Pseudomonas granadensis</name>
    <dbReference type="NCBI Taxonomy" id="1421430"/>
    <lineage>
        <taxon>Bacteria</taxon>
        <taxon>Pseudomonadati</taxon>
        <taxon>Pseudomonadota</taxon>
        <taxon>Gammaproteobacteria</taxon>
        <taxon>Pseudomonadales</taxon>
        <taxon>Pseudomonadaceae</taxon>
        <taxon>Pseudomonas</taxon>
    </lineage>
</organism>
<feature type="transmembrane region" description="Helical" evidence="7">
    <location>
        <begin position="406"/>
        <end position="425"/>
    </location>
</feature>
<feature type="transmembrane region" description="Helical" evidence="7">
    <location>
        <begin position="45"/>
        <end position="63"/>
    </location>
</feature>
<evidence type="ECO:0000256" key="6">
    <source>
        <dbReference type="ARBA" id="ARBA00023136"/>
    </source>
</evidence>
<evidence type="ECO:0000256" key="2">
    <source>
        <dbReference type="ARBA" id="ARBA00022448"/>
    </source>
</evidence>
<dbReference type="EMBL" id="CP069352">
    <property type="protein sequence ID" value="QRK81718.1"/>
    <property type="molecule type" value="Genomic_DNA"/>
</dbReference>
<dbReference type="InterPro" id="IPR006726">
    <property type="entry name" value="PHBA_efflux_AaeB/fusaric-R"/>
</dbReference>
<comment type="subcellular location">
    <subcellularLocation>
        <location evidence="1">Cell membrane</location>
        <topology evidence="1">Multi-pass membrane protein</topology>
    </subcellularLocation>
</comment>
<dbReference type="PANTHER" id="PTHR30509:SF9">
    <property type="entry name" value="MULTIDRUG RESISTANCE PROTEIN MDTO"/>
    <property type="match status" value="1"/>
</dbReference>
<dbReference type="RefSeq" id="WP_203417877.1">
    <property type="nucleotide sequence ID" value="NZ_CP069352.1"/>
</dbReference>
<feature type="transmembrane region" description="Helical" evidence="7">
    <location>
        <begin position="512"/>
        <end position="533"/>
    </location>
</feature>